<gene>
    <name evidence="1" type="ORF">METZ01_LOCUS350197</name>
</gene>
<dbReference type="Pfam" id="PF06739">
    <property type="entry name" value="SBBP"/>
    <property type="match status" value="4"/>
</dbReference>
<feature type="non-terminal residue" evidence="1">
    <location>
        <position position="1"/>
    </location>
</feature>
<dbReference type="InterPro" id="IPR011042">
    <property type="entry name" value="6-blade_b-propeller_TolB-like"/>
</dbReference>
<dbReference type="AlphaFoldDB" id="A0A382RI48"/>
<organism evidence="1">
    <name type="scientific">marine metagenome</name>
    <dbReference type="NCBI Taxonomy" id="408172"/>
    <lineage>
        <taxon>unclassified sequences</taxon>
        <taxon>metagenomes</taxon>
        <taxon>ecological metagenomes</taxon>
    </lineage>
</organism>
<feature type="non-terminal residue" evidence="1">
    <location>
        <position position="320"/>
    </location>
</feature>
<proteinExistence type="predicted"/>
<dbReference type="Gene3D" id="2.120.10.30">
    <property type="entry name" value="TolB, C-terminal domain"/>
    <property type="match status" value="1"/>
</dbReference>
<dbReference type="PANTHER" id="PTHR35580">
    <property type="entry name" value="CELL SURFACE GLYCOPROTEIN (S-LAYER PROTEIN)-LIKE PROTEIN"/>
    <property type="match status" value="1"/>
</dbReference>
<reference evidence="1" key="1">
    <citation type="submission" date="2018-05" db="EMBL/GenBank/DDBJ databases">
        <authorList>
            <person name="Lanie J.A."/>
            <person name="Ng W.-L."/>
            <person name="Kazmierczak K.M."/>
            <person name="Andrzejewski T.M."/>
            <person name="Davidsen T.M."/>
            <person name="Wayne K.J."/>
            <person name="Tettelin H."/>
            <person name="Glass J.I."/>
            <person name="Rusch D."/>
            <person name="Podicherti R."/>
            <person name="Tsui H.-C.T."/>
            <person name="Winkler M.E."/>
        </authorList>
    </citation>
    <scope>NUCLEOTIDE SEQUENCE</scope>
</reference>
<protein>
    <recommendedName>
        <fullName evidence="2">Bulb-type lectin domain-containing protein</fullName>
    </recommendedName>
</protein>
<dbReference type="PANTHER" id="PTHR35580:SF1">
    <property type="entry name" value="PHYTASE-LIKE DOMAIN-CONTAINING PROTEIN"/>
    <property type="match status" value="1"/>
</dbReference>
<dbReference type="InterPro" id="IPR010620">
    <property type="entry name" value="SBBP_repeat"/>
</dbReference>
<dbReference type="SUPFAM" id="SSF101898">
    <property type="entry name" value="NHL repeat"/>
    <property type="match status" value="1"/>
</dbReference>
<dbReference type="InterPro" id="IPR052918">
    <property type="entry name" value="Motility_Chemotaxis_Reg"/>
</dbReference>
<dbReference type="EMBL" id="UINC01121879">
    <property type="protein sequence ID" value="SVC97343.1"/>
    <property type="molecule type" value="Genomic_DNA"/>
</dbReference>
<evidence type="ECO:0000313" key="1">
    <source>
        <dbReference type="EMBL" id="SVC97343.1"/>
    </source>
</evidence>
<name>A0A382RI48_9ZZZZ</name>
<sequence>KVTTGARDLAGNNLASDNTTATGFETRYWTMQLGTSSAEEGRGVAKDSSNNIYVTGGTYGSLDNNTSSGGQDIFLVKYNSDAEKQWTQQLGSSSNDTGRGVAVDSSNNIYVTGVTAGSLDGNTHLGEQDIFLVKYDDNGTKLWSTQYGTSASDIAHGVAVYSSSIYVTGETRGGLDNNTNSGDKDIFLVKFNAASGARQWTQQLGTAAEDVGYGVAVDSSGYIFVTGSTGASLDSQTYSGNSDIFLVKYNASGVKQWTKQLGTTSQDVAYGVTVETRGHIYVTGFTKGNASTVTGFNDNVTNAGNSDVFLLKYYDNSSLD</sequence>
<evidence type="ECO:0008006" key="2">
    <source>
        <dbReference type="Google" id="ProtNLM"/>
    </source>
</evidence>
<accession>A0A382RI48</accession>